<proteinExistence type="predicted"/>
<sequence length="74" mass="8397">MEKYNPPWLWIFVFFLMDPHREPPETQISSLGGFPTDLGYLDFSAQNRLLGGLFPCCVACMAGLWTSWIAPAFP</sequence>
<dbReference type="AlphaFoldDB" id="A0A8X6XVW4"/>
<accession>A0A8X6XVW4</accession>
<comment type="caution">
    <text evidence="2">The sequence shown here is derived from an EMBL/GenBank/DDBJ whole genome shotgun (WGS) entry which is preliminary data.</text>
</comment>
<evidence type="ECO:0000313" key="3">
    <source>
        <dbReference type="Proteomes" id="UP000886998"/>
    </source>
</evidence>
<dbReference type="EMBL" id="BMAV01013494">
    <property type="protein sequence ID" value="GFY61207.1"/>
    <property type="molecule type" value="Genomic_DNA"/>
</dbReference>
<protein>
    <submittedName>
        <fullName evidence="2">Uncharacterized protein</fullName>
    </submittedName>
</protein>
<feature type="transmembrane region" description="Helical" evidence="1">
    <location>
        <begin position="49"/>
        <end position="70"/>
    </location>
</feature>
<evidence type="ECO:0000313" key="2">
    <source>
        <dbReference type="EMBL" id="GFY61207.1"/>
    </source>
</evidence>
<keyword evidence="1" id="KW-0812">Transmembrane</keyword>
<name>A0A8X6XVW4_9ARAC</name>
<dbReference type="Proteomes" id="UP000886998">
    <property type="component" value="Unassembled WGS sequence"/>
</dbReference>
<keyword evidence="1" id="KW-1133">Transmembrane helix</keyword>
<keyword evidence="3" id="KW-1185">Reference proteome</keyword>
<organism evidence="2 3">
    <name type="scientific">Trichonephila inaurata madagascariensis</name>
    <dbReference type="NCBI Taxonomy" id="2747483"/>
    <lineage>
        <taxon>Eukaryota</taxon>
        <taxon>Metazoa</taxon>
        <taxon>Ecdysozoa</taxon>
        <taxon>Arthropoda</taxon>
        <taxon>Chelicerata</taxon>
        <taxon>Arachnida</taxon>
        <taxon>Araneae</taxon>
        <taxon>Araneomorphae</taxon>
        <taxon>Entelegynae</taxon>
        <taxon>Araneoidea</taxon>
        <taxon>Nephilidae</taxon>
        <taxon>Trichonephila</taxon>
        <taxon>Trichonephila inaurata</taxon>
    </lineage>
</organism>
<gene>
    <name evidence="2" type="ORF">TNIN_388111</name>
</gene>
<keyword evidence="1" id="KW-0472">Membrane</keyword>
<reference evidence="2" key="1">
    <citation type="submission" date="2020-08" db="EMBL/GenBank/DDBJ databases">
        <title>Multicomponent nature underlies the extraordinary mechanical properties of spider dragline silk.</title>
        <authorList>
            <person name="Kono N."/>
            <person name="Nakamura H."/>
            <person name="Mori M."/>
            <person name="Yoshida Y."/>
            <person name="Ohtoshi R."/>
            <person name="Malay A.D."/>
            <person name="Moran D.A.P."/>
            <person name="Tomita M."/>
            <person name="Numata K."/>
            <person name="Arakawa K."/>
        </authorList>
    </citation>
    <scope>NUCLEOTIDE SEQUENCE</scope>
</reference>
<evidence type="ECO:0000256" key="1">
    <source>
        <dbReference type="SAM" id="Phobius"/>
    </source>
</evidence>